<gene>
    <name evidence="8" type="ORF">CM83_52824</name>
</gene>
<dbReference type="PANTHER" id="PTHR12616">
    <property type="entry name" value="VACUOLAR PROTEIN SORTING VPS41"/>
    <property type="match status" value="1"/>
</dbReference>
<evidence type="ECO:0000256" key="6">
    <source>
        <dbReference type="SAM" id="MobiDB-lite"/>
    </source>
</evidence>
<feature type="domain" description="RING-type" evidence="7">
    <location>
        <begin position="1146"/>
        <end position="1183"/>
    </location>
</feature>
<dbReference type="InterPro" id="IPR015943">
    <property type="entry name" value="WD40/YVTN_repeat-like_dom_sf"/>
</dbReference>
<dbReference type="InterPro" id="IPR025941">
    <property type="entry name" value="Vps8_central_dom"/>
</dbReference>
<evidence type="ECO:0000259" key="7">
    <source>
        <dbReference type="PROSITE" id="PS50089"/>
    </source>
</evidence>
<dbReference type="Pfam" id="PF12816">
    <property type="entry name" value="TPR_Vps8"/>
    <property type="match status" value="1"/>
</dbReference>
<keyword evidence="2 4" id="KW-0479">Metal-binding</keyword>
<dbReference type="GO" id="GO:0034058">
    <property type="term" value="P:endosomal vesicle fusion"/>
    <property type="evidence" value="ECO:0007669"/>
    <property type="project" value="TreeGrafter"/>
</dbReference>
<accession>A0A0A9WIW3</accession>
<dbReference type="Pfam" id="PF23556">
    <property type="entry name" value="TPR_Vps41"/>
    <property type="match status" value="1"/>
</dbReference>
<dbReference type="PANTHER" id="PTHR12616:SF8">
    <property type="entry name" value="VACUOLAR PROTEIN SORTING-ASSOCIATED PROTEIN 8 HOMOLOG"/>
    <property type="match status" value="1"/>
</dbReference>
<dbReference type="PROSITE" id="PS50089">
    <property type="entry name" value="ZF_RING_2"/>
    <property type="match status" value="1"/>
</dbReference>
<dbReference type="InterPro" id="IPR001841">
    <property type="entry name" value="Znf_RING"/>
</dbReference>
<evidence type="ECO:0000256" key="5">
    <source>
        <dbReference type="SAM" id="Coils"/>
    </source>
</evidence>
<keyword evidence="3" id="KW-0862">Zinc</keyword>
<dbReference type="GO" id="GO:0008270">
    <property type="term" value="F:zinc ion binding"/>
    <property type="evidence" value="ECO:0007669"/>
    <property type="project" value="UniProtKB-KW"/>
</dbReference>
<evidence type="ECO:0000256" key="2">
    <source>
        <dbReference type="ARBA" id="ARBA00022771"/>
    </source>
</evidence>
<dbReference type="GO" id="GO:0030897">
    <property type="term" value="C:HOPS complex"/>
    <property type="evidence" value="ECO:0007669"/>
    <property type="project" value="TreeGrafter"/>
</dbReference>
<evidence type="ECO:0000256" key="1">
    <source>
        <dbReference type="ARBA" id="ARBA00009422"/>
    </source>
</evidence>
<dbReference type="GO" id="GO:0005770">
    <property type="term" value="C:late endosome"/>
    <property type="evidence" value="ECO:0007669"/>
    <property type="project" value="TreeGrafter"/>
</dbReference>
<reference evidence="8" key="1">
    <citation type="journal article" date="2014" name="PLoS ONE">
        <title>Transcriptome-Based Identification of ABC Transporters in the Western Tarnished Plant Bug Lygus hesperus.</title>
        <authorList>
            <person name="Hull J.J."/>
            <person name="Chaney K."/>
            <person name="Geib S.M."/>
            <person name="Fabrick J.A."/>
            <person name="Brent C.S."/>
            <person name="Walsh D."/>
            <person name="Lavine L.C."/>
        </authorList>
    </citation>
    <scope>NUCLEOTIDE SEQUENCE</scope>
</reference>
<dbReference type="EMBL" id="GBRD01000157">
    <property type="protein sequence ID" value="JAG65664.1"/>
    <property type="molecule type" value="Transcribed_RNA"/>
</dbReference>
<dbReference type="SUPFAM" id="SSF50978">
    <property type="entry name" value="WD40 repeat-like"/>
    <property type="match status" value="1"/>
</dbReference>
<keyword evidence="2 4" id="KW-0863">Zinc-finger</keyword>
<sequence>MSVNGEGDPGLSGPDSLDLDFSEDSLQPTPRKIQSRSSVLNDDESLASEDDLQNYQHDLLTPGIEPRGDTASVNSVGSSYSGAPVTSSQRYNVPSASILRHVILRAVSSQLQAANEGLTVGTPSAMCVGNLIGVGTTHGVIICFDWSQRQRWKHEADREQGQVTAISLNPDSTRILAGFARGMVLMLDAVDAKVLRIIPTDAHTYSTAVVHIKFTDSPSLALLSDSGGSVFEIGLKRVLGVRSWDCKCVFSGCRGEVVALEPLLLYNLPTHPLAGSVIVAMATLSKMILVSLKPQTRLLFTQSLRANATTLPLLSWQFVVIQVADTSRVMDPVLAIARNDTIYFYQVSLERSGRISCHGLQSVSLSYSLISCHWLTSRTVALVDTNETLHLLDVRSKQELESLDLSMVEIVYNSAAFKGIATGGNVSKAMALAGQRAVYSSVHSFGNQLLLLGGKTVHVISIRLWAERIDSLIRENRYEDGLRLSMDFYEERGKAVLGLRGAKEVRQKLVREKVVETLEKFVDVIVAGSPHVNYLDAVPVVVEHCIELGQTGLLFDKLWEGLQEDKTKFFDALESAIIDGKLTEVPPEIMQYLVSYQESSHKWSELETCIQRVDVICLDLEQVMTICKREGLYSALISIWNRAMNDYTSPIHDLIPVLRDQIIDGVVSREGRRLGNLLLVYIASCLSGAVGADKAEIARQQVVRGLCSQHSQNADDDEICFPYIRTLLEFDTREFLNSLVISFSDASLSMQVKQRLVDIIIQVMTEGSSFKSNEVSWVLCTLNSSAVGRGLRVDPDLYTQAIERLTNEEDPCPHAERQSAFLQLLTSGSLNDLAHDTLLQLAKSALFHQVCAMLYEMRGEYVEVVRCHLMDPTRRPHIFSYLERAHNSAQMSMMLPDIFQDILSLDPKKTGQLFVRIMPQNIPAVLSKLTEQQTYYFLKGMLEESDLDTEHMTRYVCLMCRFEPDNVLNVVRTNENIELDPAIKVCQERGLEEVTAVLLERSGDLQGAFNCLLSRLQSAIQNGEDKADNMTEELVSLAQRGNNVLDSKTSWLPLLMCLLKLNSHRLLQRVLSNADLNLVSELHLLMQHTNGTLGELRGLIMGLFVKCRDQRRMLEATKRLHMAGLHGELASVVQAAKVGCRAPSLCLACDSPFKDKLCLFRCGHGYHTECIQGQQQAQCIECNKD</sequence>
<dbReference type="Pfam" id="PF23410">
    <property type="entry name" value="Beta-prop_VPS8"/>
    <property type="match status" value="1"/>
</dbReference>
<dbReference type="InterPro" id="IPR045111">
    <property type="entry name" value="Vps41/Vps8"/>
</dbReference>
<dbReference type="AlphaFoldDB" id="A0A0A9WIW3"/>
<organism evidence="8">
    <name type="scientific">Lygus hesperus</name>
    <name type="common">Western plant bug</name>
    <dbReference type="NCBI Taxonomy" id="30085"/>
    <lineage>
        <taxon>Eukaryota</taxon>
        <taxon>Metazoa</taxon>
        <taxon>Ecdysozoa</taxon>
        <taxon>Arthropoda</taxon>
        <taxon>Hexapoda</taxon>
        <taxon>Insecta</taxon>
        <taxon>Pterygota</taxon>
        <taxon>Neoptera</taxon>
        <taxon>Paraneoptera</taxon>
        <taxon>Hemiptera</taxon>
        <taxon>Heteroptera</taxon>
        <taxon>Panheteroptera</taxon>
        <taxon>Cimicomorpha</taxon>
        <taxon>Miridae</taxon>
        <taxon>Mirini</taxon>
        <taxon>Lygus</taxon>
    </lineage>
</organism>
<dbReference type="Gene3D" id="2.130.10.10">
    <property type="entry name" value="YVTN repeat-like/Quinoprotein amine dehydrogenase"/>
    <property type="match status" value="1"/>
</dbReference>
<dbReference type="GO" id="GO:0006623">
    <property type="term" value="P:protein targeting to vacuole"/>
    <property type="evidence" value="ECO:0007669"/>
    <property type="project" value="InterPro"/>
</dbReference>
<feature type="region of interest" description="Disordered" evidence="6">
    <location>
        <begin position="1"/>
        <end position="45"/>
    </location>
</feature>
<keyword evidence="5" id="KW-0175">Coiled coil</keyword>
<feature type="coiled-coil region" evidence="5">
    <location>
        <begin position="1013"/>
        <end position="1040"/>
    </location>
</feature>
<name>A0A0A9WIW3_LYGHE</name>
<protein>
    <recommendedName>
        <fullName evidence="7">RING-type domain-containing protein</fullName>
    </recommendedName>
</protein>
<comment type="similarity">
    <text evidence="1">Belongs to the VPS8 family.</text>
</comment>
<reference evidence="8" key="2">
    <citation type="submission" date="2014-07" db="EMBL/GenBank/DDBJ databases">
        <authorList>
            <person name="Hull J."/>
        </authorList>
    </citation>
    <scope>NUCLEOTIDE SEQUENCE</scope>
</reference>
<dbReference type="InterPro" id="IPR036322">
    <property type="entry name" value="WD40_repeat_dom_sf"/>
</dbReference>
<evidence type="ECO:0000256" key="3">
    <source>
        <dbReference type="ARBA" id="ARBA00022833"/>
    </source>
</evidence>
<evidence type="ECO:0000256" key="4">
    <source>
        <dbReference type="PROSITE-ProRule" id="PRU00175"/>
    </source>
</evidence>
<evidence type="ECO:0000313" key="9">
    <source>
        <dbReference type="EMBL" id="JAG65664.1"/>
    </source>
</evidence>
<proteinExistence type="inferred from homology"/>
<reference evidence="9" key="3">
    <citation type="submission" date="2014-09" db="EMBL/GenBank/DDBJ databases">
        <authorList>
            <person name="Magalhaes I.L.F."/>
            <person name="Oliveira U."/>
            <person name="Santos F.R."/>
            <person name="Vidigal T.H.D.A."/>
            <person name="Brescovit A.D."/>
            <person name="Santos A.J."/>
        </authorList>
    </citation>
    <scope>NUCLEOTIDE SEQUENCE</scope>
</reference>
<dbReference type="EMBL" id="GBHO01035890">
    <property type="protein sequence ID" value="JAG07714.1"/>
    <property type="molecule type" value="Transcribed_RNA"/>
</dbReference>
<evidence type="ECO:0000313" key="8">
    <source>
        <dbReference type="EMBL" id="JAG07714.1"/>
    </source>
</evidence>